<dbReference type="Pfam" id="PF00226">
    <property type="entry name" value="DnaJ"/>
    <property type="match status" value="1"/>
</dbReference>
<feature type="region of interest" description="Disordered" evidence="2">
    <location>
        <begin position="170"/>
        <end position="216"/>
    </location>
</feature>
<evidence type="ECO:0000259" key="3">
    <source>
        <dbReference type="PROSITE" id="PS50076"/>
    </source>
</evidence>
<dbReference type="HOGENOM" id="CLU_091449_1_0_1"/>
<organism evidence="4 5">
    <name type="scientific">Gloeophyllum trabeum (strain ATCC 11539 / FP-39264 / Madison 617)</name>
    <name type="common">Brown rot fungus</name>
    <dbReference type="NCBI Taxonomy" id="670483"/>
    <lineage>
        <taxon>Eukaryota</taxon>
        <taxon>Fungi</taxon>
        <taxon>Dikarya</taxon>
        <taxon>Basidiomycota</taxon>
        <taxon>Agaricomycotina</taxon>
        <taxon>Agaricomycetes</taxon>
        <taxon>Gloeophyllales</taxon>
        <taxon>Gloeophyllaceae</taxon>
        <taxon>Gloeophyllum</taxon>
    </lineage>
</organism>
<evidence type="ECO:0000256" key="1">
    <source>
        <dbReference type="ARBA" id="ARBA00023186"/>
    </source>
</evidence>
<evidence type="ECO:0000313" key="4">
    <source>
        <dbReference type="EMBL" id="EPQ57517.1"/>
    </source>
</evidence>
<protein>
    <recommendedName>
        <fullName evidence="3">J domain-containing protein</fullName>
    </recommendedName>
</protein>
<dbReference type="SUPFAM" id="SSF46565">
    <property type="entry name" value="Chaperone J-domain"/>
    <property type="match status" value="1"/>
</dbReference>
<dbReference type="KEGG" id="gtr:GLOTRDRAFT_137826"/>
<proteinExistence type="predicted"/>
<dbReference type="RefSeq" id="XP_007864602.1">
    <property type="nucleotide sequence ID" value="XM_007866411.1"/>
</dbReference>
<evidence type="ECO:0000256" key="2">
    <source>
        <dbReference type="SAM" id="MobiDB-lite"/>
    </source>
</evidence>
<dbReference type="eggNOG" id="ENOG502S6WI">
    <property type="taxonomic scope" value="Eukaryota"/>
</dbReference>
<dbReference type="InterPro" id="IPR036869">
    <property type="entry name" value="J_dom_sf"/>
</dbReference>
<sequence>MARLASSARSARCWRGTLATVRFSSSSSNPLPFPNHPNPTAHQIFHLPASASQADIKARYYELVRLYHPDSPISRTVSPESAQARFHAISAAYKVLRGKTVDPSSSDINVRKDYHDLSTAIWKEKQRRRAELKVGVNDQWKDRLLLGSVILAVAAFVAQTFTSRRQALRGAVESTRANTDRSEFAAGQRAGGGASEVDAGRLAAPDLEPIPADSHS</sequence>
<gene>
    <name evidence="4" type="ORF">GLOTRDRAFT_137826</name>
</gene>
<dbReference type="SMART" id="SM00271">
    <property type="entry name" value="DnaJ"/>
    <property type="match status" value="1"/>
</dbReference>
<dbReference type="AlphaFoldDB" id="S7QDT3"/>
<feature type="domain" description="J" evidence="3">
    <location>
        <begin position="40"/>
        <end position="118"/>
    </location>
</feature>
<dbReference type="PRINTS" id="PR00625">
    <property type="entry name" value="JDOMAIN"/>
</dbReference>
<dbReference type="Proteomes" id="UP000030669">
    <property type="component" value="Unassembled WGS sequence"/>
</dbReference>
<dbReference type="CDD" id="cd06257">
    <property type="entry name" value="DnaJ"/>
    <property type="match status" value="1"/>
</dbReference>
<evidence type="ECO:0000313" key="5">
    <source>
        <dbReference type="Proteomes" id="UP000030669"/>
    </source>
</evidence>
<keyword evidence="1" id="KW-0143">Chaperone</keyword>
<dbReference type="PANTHER" id="PTHR44145">
    <property type="entry name" value="DNAJ HOMOLOG SUBFAMILY A MEMBER 3, MITOCHONDRIAL"/>
    <property type="match status" value="1"/>
</dbReference>
<dbReference type="STRING" id="670483.S7QDT3"/>
<dbReference type="InterPro" id="IPR051938">
    <property type="entry name" value="Apopto_cytoskel_mod"/>
</dbReference>
<dbReference type="OrthoDB" id="445556at2759"/>
<keyword evidence="5" id="KW-1185">Reference proteome</keyword>
<dbReference type="PANTHER" id="PTHR44145:SF3">
    <property type="entry name" value="DNAJ HOMOLOG SUBFAMILY A MEMBER 3, MITOCHONDRIAL"/>
    <property type="match status" value="1"/>
</dbReference>
<dbReference type="InterPro" id="IPR001623">
    <property type="entry name" value="DnaJ_domain"/>
</dbReference>
<dbReference type="OMA" id="MHVRRHR"/>
<name>S7QDT3_GLOTA</name>
<dbReference type="PROSITE" id="PS50076">
    <property type="entry name" value="DNAJ_2"/>
    <property type="match status" value="1"/>
</dbReference>
<dbReference type="GeneID" id="19303841"/>
<dbReference type="Gene3D" id="1.10.287.110">
    <property type="entry name" value="DnaJ domain"/>
    <property type="match status" value="1"/>
</dbReference>
<dbReference type="EMBL" id="KB469299">
    <property type="protein sequence ID" value="EPQ57517.1"/>
    <property type="molecule type" value="Genomic_DNA"/>
</dbReference>
<reference evidence="4 5" key="1">
    <citation type="journal article" date="2012" name="Science">
        <title>The Paleozoic origin of enzymatic lignin decomposition reconstructed from 31 fungal genomes.</title>
        <authorList>
            <person name="Floudas D."/>
            <person name="Binder M."/>
            <person name="Riley R."/>
            <person name="Barry K."/>
            <person name="Blanchette R.A."/>
            <person name="Henrissat B."/>
            <person name="Martinez A.T."/>
            <person name="Otillar R."/>
            <person name="Spatafora J.W."/>
            <person name="Yadav J.S."/>
            <person name="Aerts A."/>
            <person name="Benoit I."/>
            <person name="Boyd A."/>
            <person name="Carlson A."/>
            <person name="Copeland A."/>
            <person name="Coutinho P.M."/>
            <person name="de Vries R.P."/>
            <person name="Ferreira P."/>
            <person name="Findley K."/>
            <person name="Foster B."/>
            <person name="Gaskell J."/>
            <person name="Glotzer D."/>
            <person name="Gorecki P."/>
            <person name="Heitman J."/>
            <person name="Hesse C."/>
            <person name="Hori C."/>
            <person name="Igarashi K."/>
            <person name="Jurgens J.A."/>
            <person name="Kallen N."/>
            <person name="Kersten P."/>
            <person name="Kohler A."/>
            <person name="Kuees U."/>
            <person name="Kumar T.K.A."/>
            <person name="Kuo A."/>
            <person name="LaButti K."/>
            <person name="Larrondo L.F."/>
            <person name="Lindquist E."/>
            <person name="Ling A."/>
            <person name="Lombard V."/>
            <person name="Lucas S."/>
            <person name="Lundell T."/>
            <person name="Martin R."/>
            <person name="McLaughlin D.J."/>
            <person name="Morgenstern I."/>
            <person name="Morin E."/>
            <person name="Murat C."/>
            <person name="Nagy L.G."/>
            <person name="Nolan M."/>
            <person name="Ohm R.A."/>
            <person name="Patyshakuliyeva A."/>
            <person name="Rokas A."/>
            <person name="Ruiz-Duenas F.J."/>
            <person name="Sabat G."/>
            <person name="Salamov A."/>
            <person name="Samejima M."/>
            <person name="Schmutz J."/>
            <person name="Slot J.C."/>
            <person name="St John F."/>
            <person name="Stenlid J."/>
            <person name="Sun H."/>
            <person name="Sun S."/>
            <person name="Syed K."/>
            <person name="Tsang A."/>
            <person name="Wiebenga A."/>
            <person name="Young D."/>
            <person name="Pisabarro A."/>
            <person name="Eastwood D.C."/>
            <person name="Martin F."/>
            <person name="Cullen D."/>
            <person name="Grigoriev I.V."/>
            <person name="Hibbett D.S."/>
        </authorList>
    </citation>
    <scope>NUCLEOTIDE SEQUENCE [LARGE SCALE GENOMIC DNA]</scope>
    <source>
        <strain evidence="4 5">ATCC 11539</strain>
    </source>
</reference>
<accession>S7QDT3</accession>